<sequence length="54" mass="6044">MGGVQLLHKGWLTVDVSTAGYKARGSVEWEECNRCTRVAHCRCQHGWIQGKGSR</sequence>
<dbReference type="AlphaFoldDB" id="A0A7I5EBQ9"/>
<evidence type="ECO:0000313" key="1">
    <source>
        <dbReference type="Proteomes" id="UP000025227"/>
    </source>
</evidence>
<name>A0A7I5EBQ9_HAECO</name>
<organism evidence="1 2">
    <name type="scientific">Haemonchus contortus</name>
    <name type="common">Barber pole worm</name>
    <dbReference type="NCBI Taxonomy" id="6289"/>
    <lineage>
        <taxon>Eukaryota</taxon>
        <taxon>Metazoa</taxon>
        <taxon>Ecdysozoa</taxon>
        <taxon>Nematoda</taxon>
        <taxon>Chromadorea</taxon>
        <taxon>Rhabditida</taxon>
        <taxon>Rhabditina</taxon>
        <taxon>Rhabditomorpha</taxon>
        <taxon>Strongyloidea</taxon>
        <taxon>Trichostrongylidae</taxon>
        <taxon>Haemonchus</taxon>
    </lineage>
</organism>
<accession>A0A7I5EBQ9</accession>
<protein>
    <submittedName>
        <fullName evidence="2">Uncharacterized protein</fullName>
    </submittedName>
</protein>
<evidence type="ECO:0000313" key="2">
    <source>
        <dbReference type="WBParaSite" id="HCON_00130590-00001"/>
    </source>
</evidence>
<reference evidence="2" key="1">
    <citation type="submission" date="2020-12" db="UniProtKB">
        <authorList>
            <consortium name="WormBaseParasite"/>
        </authorList>
    </citation>
    <scope>IDENTIFICATION</scope>
    <source>
        <strain evidence="2">MHco3</strain>
    </source>
</reference>
<proteinExistence type="predicted"/>
<keyword evidence="1" id="KW-1185">Reference proteome</keyword>
<dbReference type="Proteomes" id="UP000025227">
    <property type="component" value="Unplaced"/>
</dbReference>
<dbReference type="WBParaSite" id="HCON_00130590-00001">
    <property type="protein sequence ID" value="HCON_00130590-00001"/>
    <property type="gene ID" value="HCON_00130590"/>
</dbReference>